<evidence type="ECO:0000256" key="1">
    <source>
        <dbReference type="SAM" id="MobiDB-lite"/>
    </source>
</evidence>
<proteinExistence type="predicted"/>
<gene>
    <name evidence="2" type="ORF">RAG0_16009</name>
</gene>
<feature type="region of interest" description="Disordered" evidence="1">
    <location>
        <begin position="161"/>
        <end position="196"/>
    </location>
</feature>
<reference evidence="3" key="1">
    <citation type="submission" date="2016-03" db="EMBL/GenBank/DDBJ databases">
        <authorList>
            <person name="Guldener U."/>
        </authorList>
    </citation>
    <scope>NUCLEOTIDE SEQUENCE [LARGE SCALE GENOMIC DNA]</scope>
    <source>
        <strain evidence="3">04CH-RAC-A.6.1</strain>
    </source>
</reference>
<protein>
    <submittedName>
        <fullName evidence="2">Uncharacterized protein</fullName>
    </submittedName>
</protein>
<keyword evidence="3" id="KW-1185">Reference proteome</keyword>
<dbReference type="OrthoDB" id="5238363at2759"/>
<accession>A0A1E1LNG6</accession>
<evidence type="ECO:0000313" key="3">
    <source>
        <dbReference type="Proteomes" id="UP000178912"/>
    </source>
</evidence>
<dbReference type="EMBL" id="FJUX01000152">
    <property type="protein sequence ID" value="CZT12020.1"/>
    <property type="molecule type" value="Genomic_DNA"/>
</dbReference>
<evidence type="ECO:0000313" key="2">
    <source>
        <dbReference type="EMBL" id="CZT12020.1"/>
    </source>
</evidence>
<sequence length="196" mass="22353">MNRTVASHSGIKDFKSLFALGPSKHRSWDAFYLKYKDDRVYTICANRWMEMTSTNFPLKDYMAQRWENRKDPFWWSAIAYKSLEAKRVVRSHVARKLRLAFTESLKKKGYKPDGTTLDGQGGMPLTGTAQLTPLEAILKTKQSDLVLQTDAALDALLETRDRGPYGKKKGGAFVKGQKQKPQQKQPGGFTVSRKRF</sequence>
<dbReference type="Proteomes" id="UP000178912">
    <property type="component" value="Unassembled WGS sequence"/>
</dbReference>
<name>A0A1E1LNG6_9HELO</name>
<organism evidence="2 3">
    <name type="scientific">Rhynchosporium agropyri</name>
    <dbReference type="NCBI Taxonomy" id="914238"/>
    <lineage>
        <taxon>Eukaryota</taxon>
        <taxon>Fungi</taxon>
        <taxon>Dikarya</taxon>
        <taxon>Ascomycota</taxon>
        <taxon>Pezizomycotina</taxon>
        <taxon>Leotiomycetes</taxon>
        <taxon>Helotiales</taxon>
        <taxon>Ploettnerulaceae</taxon>
        <taxon>Rhynchosporium</taxon>
    </lineage>
</organism>
<feature type="compositionally biased region" description="Low complexity" evidence="1">
    <location>
        <begin position="175"/>
        <end position="188"/>
    </location>
</feature>
<dbReference type="AlphaFoldDB" id="A0A1E1LNG6"/>